<organism evidence="3 4">
    <name type="scientific">Ornithobacterium rhinotracheale</name>
    <dbReference type="NCBI Taxonomy" id="28251"/>
    <lineage>
        <taxon>Bacteria</taxon>
        <taxon>Pseudomonadati</taxon>
        <taxon>Bacteroidota</taxon>
        <taxon>Flavobacteriia</taxon>
        <taxon>Flavobacteriales</taxon>
        <taxon>Weeksellaceae</taxon>
        <taxon>Ornithobacterium</taxon>
    </lineage>
</organism>
<accession>A0A410JQC2</accession>
<sequence length="260" mass="30238">MAKNKSTEASVEEKLRGLYDLQLIDSRLDEIRNTRGELPLEVRDLEDDIAGKEKRFASTELDVEALEVKIKEEKEAMKEAAALIKKYTKQQDNVRNNREFEALSKEIEYQELEIEHSEKKIKEFNAKIAFLKEKQEDLQQKIKDYQEYLEHKKSELDNIVKETEKEEAKLNELAEEYSQEIDPRLLKAYQKIRSSVKNGLAVVPVERGASAGSFFTIPPQRQMEIAMRKKIILDEHSGRILVDAELANEQKEKMEKIINA</sequence>
<dbReference type="EMBL" id="CP035107">
    <property type="protein sequence ID" value="QAR30377.1"/>
    <property type="molecule type" value="Genomic_DNA"/>
</dbReference>
<gene>
    <name evidence="3" type="ORF">EQP59_02925</name>
</gene>
<dbReference type="Gene3D" id="1.10.287.1490">
    <property type="match status" value="1"/>
</dbReference>
<dbReference type="PANTHER" id="PTHR39082:SF1">
    <property type="entry name" value="SCAVENGER RECEPTOR CLASS A MEMBER 3"/>
    <property type="match status" value="1"/>
</dbReference>
<dbReference type="InterPro" id="IPR052376">
    <property type="entry name" value="Oxidative_Scav/Glycosyltrans"/>
</dbReference>
<dbReference type="AlphaFoldDB" id="A0A410JQC2"/>
<evidence type="ECO:0000256" key="1">
    <source>
        <dbReference type="SAM" id="Coils"/>
    </source>
</evidence>
<evidence type="ECO:0000313" key="3">
    <source>
        <dbReference type="EMBL" id="QAR30377.1"/>
    </source>
</evidence>
<feature type="coiled-coil region" evidence="1">
    <location>
        <begin position="42"/>
        <end position="180"/>
    </location>
</feature>
<evidence type="ECO:0000259" key="2">
    <source>
        <dbReference type="Pfam" id="PF02591"/>
    </source>
</evidence>
<dbReference type="OrthoDB" id="9795058at2"/>
<evidence type="ECO:0000313" key="4">
    <source>
        <dbReference type="Proteomes" id="UP000287701"/>
    </source>
</evidence>
<keyword evidence="1" id="KW-0175">Coiled coil</keyword>
<dbReference type="Proteomes" id="UP000287701">
    <property type="component" value="Chromosome"/>
</dbReference>
<dbReference type="Pfam" id="PF02591">
    <property type="entry name" value="Zn_ribbon_9"/>
    <property type="match status" value="1"/>
</dbReference>
<protein>
    <recommendedName>
        <fullName evidence="2">C4-type zinc ribbon domain-containing protein</fullName>
    </recommendedName>
</protein>
<feature type="domain" description="C4-type zinc ribbon" evidence="2">
    <location>
        <begin position="211"/>
        <end position="241"/>
    </location>
</feature>
<dbReference type="PANTHER" id="PTHR39082">
    <property type="entry name" value="PHOSPHOLIPASE C-BETA-2-RELATED"/>
    <property type="match status" value="1"/>
</dbReference>
<proteinExistence type="predicted"/>
<reference evidence="3 4" key="1">
    <citation type="submission" date="2019-01" db="EMBL/GenBank/DDBJ databases">
        <title>Whole Genome of Ornithobacterium rhinotracheale FARPER-174b.</title>
        <authorList>
            <person name="Tataje-Lavanda L.A."/>
            <person name="Montalvan A."/>
            <person name="Montesinos R."/>
            <person name="Zimic M."/>
            <person name="Fernandez-Sanchez M."/>
            <person name="Fernandez-Diaz M."/>
        </authorList>
    </citation>
    <scope>NUCLEOTIDE SEQUENCE [LARGE SCALE GENOMIC DNA]</scope>
    <source>
        <strain evidence="3 4">FARPER-174b</strain>
    </source>
</reference>
<dbReference type="RefSeq" id="WP_128500872.1">
    <property type="nucleotide sequence ID" value="NZ_CP035107.1"/>
</dbReference>
<name>A0A410JQC2_ORNRH</name>
<dbReference type="InterPro" id="IPR003743">
    <property type="entry name" value="Zf-RING_7"/>
</dbReference>